<keyword evidence="3" id="KW-0809">Transit peptide</keyword>
<evidence type="ECO:0000256" key="8">
    <source>
        <dbReference type="ARBA" id="ARBA00035344"/>
    </source>
</evidence>
<evidence type="ECO:0000256" key="4">
    <source>
        <dbReference type="ARBA" id="ARBA00022980"/>
    </source>
</evidence>
<proteinExistence type="inferred from homology"/>
<dbReference type="PANTHER" id="PTHR21035">
    <property type="entry name" value="28S RIBOSOMAL PROTEIN S26, MITOCHONDRIAL"/>
    <property type="match status" value="1"/>
</dbReference>
<keyword evidence="4" id="KW-0689">Ribosomal protein</keyword>
<evidence type="ECO:0000256" key="3">
    <source>
        <dbReference type="ARBA" id="ARBA00022946"/>
    </source>
</evidence>
<dbReference type="PANTHER" id="PTHR21035:SF2">
    <property type="entry name" value="SMALL RIBOSOMAL SUBUNIT PROTEIN MS26"/>
    <property type="match status" value="1"/>
</dbReference>
<evidence type="ECO:0000313" key="11">
    <source>
        <dbReference type="Proteomes" id="UP001367676"/>
    </source>
</evidence>
<evidence type="ECO:0000256" key="5">
    <source>
        <dbReference type="ARBA" id="ARBA00023128"/>
    </source>
</evidence>
<evidence type="ECO:0000256" key="7">
    <source>
        <dbReference type="ARBA" id="ARBA00035138"/>
    </source>
</evidence>
<evidence type="ECO:0000256" key="1">
    <source>
        <dbReference type="ARBA" id="ARBA00004173"/>
    </source>
</evidence>
<comment type="similarity">
    <text evidence="2">Belongs to the mitochondrion-specific ribosomal protein mS26 family.</text>
</comment>
<dbReference type="Proteomes" id="UP001367676">
    <property type="component" value="Unassembled WGS sequence"/>
</dbReference>
<evidence type="ECO:0000256" key="6">
    <source>
        <dbReference type="ARBA" id="ARBA00023274"/>
    </source>
</evidence>
<name>A0AAN9TK98_9HEMI</name>
<dbReference type="GO" id="GO:0005763">
    <property type="term" value="C:mitochondrial small ribosomal subunit"/>
    <property type="evidence" value="ECO:0007669"/>
    <property type="project" value="InterPro"/>
</dbReference>
<protein>
    <recommendedName>
        <fullName evidence="7">Small ribosomal subunit protein mS26</fullName>
    </recommendedName>
    <alternativeName>
        <fullName evidence="8">28S ribosomal protein S26, mitochondrial</fullName>
    </alternativeName>
</protein>
<evidence type="ECO:0000313" key="10">
    <source>
        <dbReference type="EMBL" id="KAK7597908.1"/>
    </source>
</evidence>
<evidence type="ECO:0000256" key="9">
    <source>
        <dbReference type="SAM" id="Coils"/>
    </source>
</evidence>
<comment type="subcellular location">
    <subcellularLocation>
        <location evidence="1">Mitochondrion</location>
    </subcellularLocation>
</comment>
<dbReference type="EMBL" id="JBBCAQ010000016">
    <property type="protein sequence ID" value="KAK7597908.1"/>
    <property type="molecule type" value="Genomic_DNA"/>
</dbReference>
<keyword evidence="11" id="KW-1185">Reference proteome</keyword>
<keyword evidence="6" id="KW-0687">Ribonucleoprotein</keyword>
<reference evidence="10 11" key="1">
    <citation type="submission" date="2024-03" db="EMBL/GenBank/DDBJ databases">
        <title>Adaptation during the transition from Ophiocordyceps entomopathogen to insect associate is accompanied by gene loss and intensified selection.</title>
        <authorList>
            <person name="Ward C.M."/>
            <person name="Onetto C.A."/>
            <person name="Borneman A.R."/>
        </authorList>
    </citation>
    <scope>NUCLEOTIDE SEQUENCE [LARGE SCALE GENOMIC DNA]</scope>
    <source>
        <strain evidence="10">AWRI1</strain>
        <tissue evidence="10">Single Adult Female</tissue>
    </source>
</reference>
<dbReference type="AlphaFoldDB" id="A0AAN9TK98"/>
<comment type="caution">
    <text evidence="10">The sequence shown here is derived from an EMBL/GenBank/DDBJ whole genome shotgun (WGS) entry which is preliminary data.</text>
</comment>
<dbReference type="InterPro" id="IPR026140">
    <property type="entry name" value="Ribosomal_mS26"/>
</dbReference>
<feature type="coiled-coil region" evidence="9">
    <location>
        <begin position="116"/>
        <end position="164"/>
    </location>
</feature>
<evidence type="ECO:0000256" key="2">
    <source>
        <dbReference type="ARBA" id="ARBA00009672"/>
    </source>
</evidence>
<accession>A0AAN9TK98</accession>
<dbReference type="Pfam" id="PF14943">
    <property type="entry name" value="MRP-S26"/>
    <property type="match status" value="1"/>
</dbReference>
<sequence>MSQILRNCINGKFLDLPAVFTICVRYATKPRWVPVAKTKQFRVSMPKPVPPAEDVEIRRLYNNYRAQLRATIEEIKRSYRASATAEDVVLQREKDTEAAWEECMRINDDWNAQLALEREKRDKETLERRIEYAERVMEKEDAKKKALQAQVDQLIREQQELSKTFITKENIDAHIQKILDEEPHSFLWAIDFRGRVYEGYNKAPTPGKRLSVHRLVAANSIPESSENEVQVES</sequence>
<gene>
    <name evidence="10" type="ORF">V9T40_014864</name>
</gene>
<organism evidence="10 11">
    <name type="scientific">Parthenolecanium corni</name>
    <dbReference type="NCBI Taxonomy" id="536013"/>
    <lineage>
        <taxon>Eukaryota</taxon>
        <taxon>Metazoa</taxon>
        <taxon>Ecdysozoa</taxon>
        <taxon>Arthropoda</taxon>
        <taxon>Hexapoda</taxon>
        <taxon>Insecta</taxon>
        <taxon>Pterygota</taxon>
        <taxon>Neoptera</taxon>
        <taxon>Paraneoptera</taxon>
        <taxon>Hemiptera</taxon>
        <taxon>Sternorrhyncha</taxon>
        <taxon>Coccoidea</taxon>
        <taxon>Coccidae</taxon>
        <taxon>Parthenolecanium</taxon>
    </lineage>
</organism>
<keyword evidence="5" id="KW-0496">Mitochondrion</keyword>
<keyword evidence="9" id="KW-0175">Coiled coil</keyword>